<feature type="region of interest" description="Disordered" evidence="6">
    <location>
        <begin position="473"/>
        <end position="508"/>
    </location>
</feature>
<evidence type="ECO:0000313" key="9">
    <source>
        <dbReference type="Proteomes" id="UP000233524"/>
    </source>
</evidence>
<dbReference type="STRING" id="41688.A0A2N3NCK5"/>
<comment type="caution">
    <text evidence="8">The sequence shown here is derived from an EMBL/GenBank/DDBJ whole genome shotgun (WGS) entry which is preliminary data.</text>
</comment>
<dbReference type="AlphaFoldDB" id="A0A2N3NCK5"/>
<dbReference type="GO" id="GO:0030435">
    <property type="term" value="P:sporulation resulting in formation of a cellular spore"/>
    <property type="evidence" value="ECO:0007669"/>
    <property type="project" value="UniProtKB-KW"/>
</dbReference>
<feature type="compositionally biased region" description="Low complexity" evidence="6">
    <location>
        <begin position="72"/>
        <end position="88"/>
    </location>
</feature>
<accession>A0A2N3NCK5</accession>
<feature type="compositionally biased region" description="Low complexity" evidence="6">
    <location>
        <begin position="229"/>
        <end position="248"/>
    </location>
</feature>
<feature type="compositionally biased region" description="Low complexity" evidence="6">
    <location>
        <begin position="110"/>
        <end position="121"/>
    </location>
</feature>
<keyword evidence="9" id="KW-1185">Reference proteome</keyword>
<dbReference type="OrthoDB" id="3056235at2759"/>
<evidence type="ECO:0000313" key="8">
    <source>
        <dbReference type="EMBL" id="PKS10158.1"/>
    </source>
</evidence>
<evidence type="ECO:0000256" key="4">
    <source>
        <dbReference type="ARBA" id="ARBA00023163"/>
    </source>
</evidence>
<gene>
    <name evidence="8" type="ORF">jhhlp_001908</name>
</gene>
<feature type="region of interest" description="Disordered" evidence="6">
    <location>
        <begin position="52"/>
        <end position="131"/>
    </location>
</feature>
<evidence type="ECO:0000259" key="7">
    <source>
        <dbReference type="PROSITE" id="PS51821"/>
    </source>
</evidence>
<dbReference type="Pfam" id="PF11754">
    <property type="entry name" value="Velvet"/>
    <property type="match status" value="2"/>
</dbReference>
<dbReference type="InParanoid" id="A0A2N3NCK5"/>
<proteinExistence type="predicted"/>
<sequence length="508" mass="56149">MSFTAVESIPRHTFGHSMVDTMARPVNGWIHEPPYGAARHVGAAGYYTADQTTMRLPPPSSLMSGAPSGHEPSTSATSNSTTTPASTSAPPPPPHLHTGVKPSYGYHDYQTPSPIQQSSPSLLPPTSQPHHHIPALAQQKRNPIQDLARVSPTLSSTASERSAEDFQDARISQGPMPHLPRIQQQPTHPQNPPQAYQQTPMRPNKRRSIEDHYSEMHPAKLPPTYPQNPRAQQVPQPSSPQSHQTWSPKPEIKTERVKISDLLSNEEPQSRPQRSSVVPQPPMPMAGFPATRSEYRITVRQQPVAARSCGFGERDRRVIDPPPIVQLTIEDPSLSKEEISQRIKYPFSVMHCSIWDSTGEQDNSAMPEDYRQQRRLMGTLVASPFVGIDENGEEGCFFCFPDLSCRTPGSFRLKFVLVIIDPIASTQPGGKKFPIMAEVMSDIFTVYNAKDFPGMQASTPLTKRLKEQGCLISIKKGNEKSGPGARDDTDEDGEEGSSSGRRKRARKN</sequence>
<dbReference type="InterPro" id="IPR037525">
    <property type="entry name" value="Velvet_dom"/>
</dbReference>
<feature type="compositionally biased region" description="Basic and acidic residues" evidence="6">
    <location>
        <begin position="250"/>
        <end position="259"/>
    </location>
</feature>
<feature type="compositionally biased region" description="Basic and acidic residues" evidence="6">
    <location>
        <begin position="207"/>
        <end position="218"/>
    </location>
</feature>
<dbReference type="Proteomes" id="UP000233524">
    <property type="component" value="Unassembled WGS sequence"/>
</dbReference>
<dbReference type="EMBL" id="NLAX01000008">
    <property type="protein sequence ID" value="PKS10158.1"/>
    <property type="molecule type" value="Genomic_DNA"/>
</dbReference>
<dbReference type="InterPro" id="IPR021740">
    <property type="entry name" value="Velvet"/>
</dbReference>
<dbReference type="InterPro" id="IPR038491">
    <property type="entry name" value="Velvet_dom_sf"/>
</dbReference>
<dbReference type="PANTHER" id="PTHR33572">
    <property type="entry name" value="SPORE DEVELOPMENT REGULATOR VOSA"/>
    <property type="match status" value="1"/>
</dbReference>
<dbReference type="PROSITE" id="PS51821">
    <property type="entry name" value="VELVET"/>
    <property type="match status" value="1"/>
</dbReference>
<dbReference type="VEuPathDB" id="FungiDB:jhhlp_001908"/>
<evidence type="ECO:0000256" key="3">
    <source>
        <dbReference type="ARBA" id="ARBA00023015"/>
    </source>
</evidence>
<keyword evidence="5" id="KW-0539">Nucleus</keyword>
<feature type="region of interest" description="Disordered" evidence="6">
    <location>
        <begin position="171"/>
        <end position="286"/>
    </location>
</feature>
<keyword evidence="3" id="KW-0805">Transcription regulation</keyword>
<organism evidence="8 9">
    <name type="scientific">Lomentospora prolificans</name>
    <dbReference type="NCBI Taxonomy" id="41688"/>
    <lineage>
        <taxon>Eukaryota</taxon>
        <taxon>Fungi</taxon>
        <taxon>Dikarya</taxon>
        <taxon>Ascomycota</taxon>
        <taxon>Pezizomycotina</taxon>
        <taxon>Sordariomycetes</taxon>
        <taxon>Hypocreomycetidae</taxon>
        <taxon>Microascales</taxon>
        <taxon>Microascaceae</taxon>
        <taxon>Lomentospora</taxon>
    </lineage>
</organism>
<evidence type="ECO:0000256" key="6">
    <source>
        <dbReference type="SAM" id="MobiDB-lite"/>
    </source>
</evidence>
<name>A0A2N3NCK5_9PEZI</name>
<comment type="subcellular location">
    <subcellularLocation>
        <location evidence="1">Nucleus</location>
    </subcellularLocation>
</comment>
<reference evidence="8 9" key="1">
    <citation type="journal article" date="2017" name="G3 (Bethesda)">
        <title>First Draft Genome Sequence of the Pathogenic Fungus Lomentospora prolificans (Formerly Scedosporium prolificans).</title>
        <authorList>
            <person name="Luo R."/>
            <person name="Zimin A."/>
            <person name="Workman R."/>
            <person name="Fan Y."/>
            <person name="Pertea G."/>
            <person name="Grossman N."/>
            <person name="Wear M.P."/>
            <person name="Jia B."/>
            <person name="Miller H."/>
            <person name="Casadevall A."/>
            <person name="Timp W."/>
            <person name="Zhang S.X."/>
            <person name="Salzberg S.L."/>
        </authorList>
    </citation>
    <scope>NUCLEOTIDE SEQUENCE [LARGE SCALE GENOMIC DNA]</scope>
    <source>
        <strain evidence="8 9">JHH-5317</strain>
    </source>
</reference>
<protein>
    <recommendedName>
        <fullName evidence="7">Velvet domain-containing protein</fullName>
    </recommendedName>
</protein>
<keyword evidence="4" id="KW-0804">Transcription</keyword>
<keyword evidence="2" id="KW-0749">Sporulation</keyword>
<feature type="domain" description="Velvet" evidence="7">
    <location>
        <begin position="289"/>
        <end position="475"/>
    </location>
</feature>
<dbReference type="GO" id="GO:0005634">
    <property type="term" value="C:nucleus"/>
    <property type="evidence" value="ECO:0007669"/>
    <property type="project" value="UniProtKB-SubCell"/>
</dbReference>
<evidence type="ECO:0000256" key="1">
    <source>
        <dbReference type="ARBA" id="ARBA00004123"/>
    </source>
</evidence>
<dbReference type="PANTHER" id="PTHR33572:SF17">
    <property type="entry name" value="SEXUAL DEVELOPMENT REGULATOR VELC"/>
    <property type="match status" value="1"/>
</dbReference>
<evidence type="ECO:0000256" key="2">
    <source>
        <dbReference type="ARBA" id="ARBA00022969"/>
    </source>
</evidence>
<evidence type="ECO:0000256" key="5">
    <source>
        <dbReference type="ARBA" id="ARBA00023242"/>
    </source>
</evidence>
<dbReference type="Gene3D" id="2.60.40.3960">
    <property type="entry name" value="Velvet domain"/>
    <property type="match status" value="1"/>
</dbReference>
<feature type="compositionally biased region" description="Polar residues" evidence="6">
    <location>
        <begin position="262"/>
        <end position="278"/>
    </location>
</feature>